<dbReference type="EMBL" id="MT151386">
    <property type="protein sequence ID" value="QIW89166.1"/>
    <property type="molecule type" value="Genomic_DNA"/>
</dbReference>
<accession>A0A6H0X5H3</accession>
<dbReference type="OrthoDB" id="12513at10239"/>
<reference evidence="1 2" key="1">
    <citation type="submission" date="2020-03" db="EMBL/GenBank/DDBJ databases">
        <title>Variable regions in the genome of staphylococcal bacteriophage Twort.</title>
        <authorList>
            <person name="Glowacka-Rutkowska A."/>
            <person name="Gawor J."/>
            <person name="Lobocka M."/>
        </authorList>
    </citation>
    <scope>NUCLEOTIDE SEQUENCE [LARGE SCALE GENOMIC DNA]</scope>
</reference>
<protein>
    <submittedName>
        <fullName evidence="1">Virion component</fullName>
    </submittedName>
</protein>
<organismHost>
    <name type="scientific">Twortvirus twort</name>
    <dbReference type="NCBI Taxonomy" id="55510"/>
</organismHost>
<organism evidence="1 2">
    <name type="scientific">Staphylococcus phage Twort (strain DSM 17442 / HER 48)</name>
    <name type="common">Bacteriophage Twort</name>
    <dbReference type="NCBI Taxonomy" id="2908167"/>
    <lineage>
        <taxon>Viruses</taxon>
        <taxon>Duplodnaviria</taxon>
        <taxon>Heunggongvirae</taxon>
        <taxon>Uroviricota</taxon>
        <taxon>Caudoviricetes</taxon>
        <taxon>Herelleviridae</taxon>
        <taxon>Twortvirinae</taxon>
        <taxon>Twortvirus</taxon>
        <taxon>Twortvirus twort</taxon>
    </lineage>
</organism>
<dbReference type="Proteomes" id="UP000503318">
    <property type="component" value="Segment"/>
</dbReference>
<dbReference type="RefSeq" id="YP_238628.1">
    <property type="nucleotide sequence ID" value="NC_007021.1"/>
</dbReference>
<proteinExistence type="predicted"/>
<evidence type="ECO:0000313" key="1">
    <source>
        <dbReference type="EMBL" id="QIW89166.1"/>
    </source>
</evidence>
<name>A0A6H0X5H3_BPTWO</name>
<dbReference type="KEGG" id="vg:5130455"/>
<sequence>MVEEIVFKQLEEAKPIKDLGTIIRYLEEGKVLLVRQENQGDIIVKLTDNSTNGHKMTYISRDIKEESSYYKRHWAPFDISINAFLAFDVYLAEDVNKYNYNNKFNIKDIVEFVAGDNNDIAYIHDVYTDGTKFMYSLTGEERLFEESELRKINR</sequence>
<gene>
    <name evidence="1" type="ORF">TwortDSMZ_168</name>
</gene>
<evidence type="ECO:0000313" key="2">
    <source>
        <dbReference type="Proteomes" id="UP000503318"/>
    </source>
</evidence>